<feature type="compositionally biased region" description="Basic and acidic residues" evidence="1">
    <location>
        <begin position="34"/>
        <end position="49"/>
    </location>
</feature>
<evidence type="ECO:0000313" key="3">
    <source>
        <dbReference type="Proteomes" id="UP000789901"/>
    </source>
</evidence>
<dbReference type="EMBL" id="CAJVQB010092155">
    <property type="protein sequence ID" value="CAG8848471.1"/>
    <property type="molecule type" value="Genomic_DNA"/>
</dbReference>
<evidence type="ECO:0000256" key="1">
    <source>
        <dbReference type="SAM" id="MobiDB-lite"/>
    </source>
</evidence>
<protein>
    <submittedName>
        <fullName evidence="2">34880_t:CDS:1</fullName>
    </submittedName>
</protein>
<proteinExistence type="predicted"/>
<dbReference type="Proteomes" id="UP000789901">
    <property type="component" value="Unassembled WGS sequence"/>
</dbReference>
<evidence type="ECO:0000313" key="2">
    <source>
        <dbReference type="EMBL" id="CAG8848471.1"/>
    </source>
</evidence>
<sequence>PMPISEEKRRGQEKLAKNNKHNKDTHQIQSQLQKKSEETNEGTEKKEKGINNMAHKQQFPKSEEDKQNYRKKKKVVRQAKLPIPEKE</sequence>
<organism evidence="2 3">
    <name type="scientific">Gigaspora margarita</name>
    <dbReference type="NCBI Taxonomy" id="4874"/>
    <lineage>
        <taxon>Eukaryota</taxon>
        <taxon>Fungi</taxon>
        <taxon>Fungi incertae sedis</taxon>
        <taxon>Mucoromycota</taxon>
        <taxon>Glomeromycotina</taxon>
        <taxon>Glomeromycetes</taxon>
        <taxon>Diversisporales</taxon>
        <taxon>Gigasporaceae</taxon>
        <taxon>Gigaspora</taxon>
    </lineage>
</organism>
<feature type="non-terminal residue" evidence="2">
    <location>
        <position position="1"/>
    </location>
</feature>
<gene>
    <name evidence="2" type="ORF">GMARGA_LOCUS39194</name>
</gene>
<comment type="caution">
    <text evidence="2">The sequence shown here is derived from an EMBL/GenBank/DDBJ whole genome shotgun (WGS) entry which is preliminary data.</text>
</comment>
<feature type="compositionally biased region" description="Basic and acidic residues" evidence="1">
    <location>
        <begin position="1"/>
        <end position="26"/>
    </location>
</feature>
<keyword evidence="3" id="KW-1185">Reference proteome</keyword>
<accession>A0ABN7X5A2</accession>
<reference evidence="2 3" key="1">
    <citation type="submission" date="2021-06" db="EMBL/GenBank/DDBJ databases">
        <authorList>
            <person name="Kallberg Y."/>
            <person name="Tangrot J."/>
            <person name="Rosling A."/>
        </authorList>
    </citation>
    <scope>NUCLEOTIDE SEQUENCE [LARGE SCALE GENOMIC DNA]</scope>
    <source>
        <strain evidence="2 3">120-4 pot B 10/14</strain>
    </source>
</reference>
<feature type="region of interest" description="Disordered" evidence="1">
    <location>
        <begin position="1"/>
        <end position="87"/>
    </location>
</feature>
<name>A0ABN7X5A2_GIGMA</name>